<feature type="compositionally biased region" description="Basic residues" evidence="1">
    <location>
        <begin position="230"/>
        <end position="254"/>
    </location>
</feature>
<dbReference type="OrthoDB" id="6171977at2759"/>
<proteinExistence type="predicted"/>
<evidence type="ECO:0000313" key="2">
    <source>
        <dbReference type="EMBL" id="VDI09589.1"/>
    </source>
</evidence>
<feature type="region of interest" description="Disordered" evidence="1">
    <location>
        <begin position="228"/>
        <end position="274"/>
    </location>
</feature>
<dbReference type="Proteomes" id="UP000596742">
    <property type="component" value="Unassembled WGS sequence"/>
</dbReference>
<keyword evidence="3" id="KW-1185">Reference proteome</keyword>
<accession>A0A8B6CS17</accession>
<protein>
    <submittedName>
        <fullName evidence="2">Uncharacterized protein</fullName>
    </submittedName>
</protein>
<sequence>MSIRMVLKSSDGSHLFEQNMAYDFTVQLDRQINLEAYWVVALTEIDITYKNASKYIDDVYVYSNICEESFVGSSEKPLLRKVHISKDATDARVIRKMKHYRTNVIFNTPYYVPVRLGQVNQVHIYLRDDKGQPCSVINLEACEHNNQLGRGISRRYGRKRFVILKKDVPKNETRVEQVAPTAAIEHRAVSELIQQTRDKDPHIKQEKAKSVGIKEKKSKPRTIQVEKLKGARGKTQKAKNRAPPKTKHYTKNRKINLETEPSIFDKRTTKKWRI</sequence>
<reference evidence="2" key="1">
    <citation type="submission" date="2018-11" db="EMBL/GenBank/DDBJ databases">
        <authorList>
            <person name="Alioto T."/>
            <person name="Alioto T."/>
        </authorList>
    </citation>
    <scope>NUCLEOTIDE SEQUENCE</scope>
</reference>
<gene>
    <name evidence="2" type="ORF">MGAL_10B025850</name>
</gene>
<comment type="caution">
    <text evidence="2">The sequence shown here is derived from an EMBL/GenBank/DDBJ whole genome shotgun (WGS) entry which is preliminary data.</text>
</comment>
<evidence type="ECO:0000313" key="3">
    <source>
        <dbReference type="Proteomes" id="UP000596742"/>
    </source>
</evidence>
<dbReference type="EMBL" id="UYJE01002313">
    <property type="protein sequence ID" value="VDI09589.1"/>
    <property type="molecule type" value="Genomic_DNA"/>
</dbReference>
<evidence type="ECO:0000256" key="1">
    <source>
        <dbReference type="SAM" id="MobiDB-lite"/>
    </source>
</evidence>
<organism evidence="2 3">
    <name type="scientific">Mytilus galloprovincialis</name>
    <name type="common">Mediterranean mussel</name>
    <dbReference type="NCBI Taxonomy" id="29158"/>
    <lineage>
        <taxon>Eukaryota</taxon>
        <taxon>Metazoa</taxon>
        <taxon>Spiralia</taxon>
        <taxon>Lophotrochozoa</taxon>
        <taxon>Mollusca</taxon>
        <taxon>Bivalvia</taxon>
        <taxon>Autobranchia</taxon>
        <taxon>Pteriomorphia</taxon>
        <taxon>Mytilida</taxon>
        <taxon>Mytiloidea</taxon>
        <taxon>Mytilidae</taxon>
        <taxon>Mytilinae</taxon>
        <taxon>Mytilus</taxon>
    </lineage>
</organism>
<dbReference type="AlphaFoldDB" id="A0A8B6CS17"/>
<name>A0A8B6CS17_MYTGA</name>